<dbReference type="Proteomes" id="UP001153269">
    <property type="component" value="Unassembled WGS sequence"/>
</dbReference>
<organism evidence="1 2">
    <name type="scientific">Pleuronectes platessa</name>
    <name type="common">European plaice</name>
    <dbReference type="NCBI Taxonomy" id="8262"/>
    <lineage>
        <taxon>Eukaryota</taxon>
        <taxon>Metazoa</taxon>
        <taxon>Chordata</taxon>
        <taxon>Craniata</taxon>
        <taxon>Vertebrata</taxon>
        <taxon>Euteleostomi</taxon>
        <taxon>Actinopterygii</taxon>
        <taxon>Neopterygii</taxon>
        <taxon>Teleostei</taxon>
        <taxon>Neoteleostei</taxon>
        <taxon>Acanthomorphata</taxon>
        <taxon>Carangaria</taxon>
        <taxon>Pleuronectiformes</taxon>
        <taxon>Pleuronectoidei</taxon>
        <taxon>Pleuronectidae</taxon>
        <taxon>Pleuronectes</taxon>
    </lineage>
</organism>
<keyword evidence="2" id="KW-1185">Reference proteome</keyword>
<proteinExistence type="predicted"/>
<sequence>MWLTSKWPLANMDMDRLSVPSKCSPASTQTQKWGTSTNRIIINHHSDTCVMRRYPRGYTQGTVPLLLMGNSYSRESRWQGDPRHVRECTQMVHGAVRLIARREPHGPVCETALQRASPSSP</sequence>
<protein>
    <submittedName>
        <fullName evidence="1">Uncharacterized protein</fullName>
    </submittedName>
</protein>
<dbReference type="AlphaFoldDB" id="A0A9N7TRN8"/>
<accession>A0A9N7TRN8</accession>
<comment type="caution">
    <text evidence="1">The sequence shown here is derived from an EMBL/GenBank/DDBJ whole genome shotgun (WGS) entry which is preliminary data.</text>
</comment>
<reference evidence="1" key="1">
    <citation type="submission" date="2020-03" db="EMBL/GenBank/DDBJ databases">
        <authorList>
            <person name="Weist P."/>
        </authorList>
    </citation>
    <scope>NUCLEOTIDE SEQUENCE</scope>
</reference>
<evidence type="ECO:0000313" key="2">
    <source>
        <dbReference type="Proteomes" id="UP001153269"/>
    </source>
</evidence>
<name>A0A9N7TRN8_PLEPL</name>
<dbReference type="EMBL" id="CADEAL010000280">
    <property type="protein sequence ID" value="CAB1417727.1"/>
    <property type="molecule type" value="Genomic_DNA"/>
</dbReference>
<evidence type="ECO:0000313" key="1">
    <source>
        <dbReference type="EMBL" id="CAB1417727.1"/>
    </source>
</evidence>
<gene>
    <name evidence="1" type="ORF">PLEPLA_LOCUS5546</name>
</gene>